<dbReference type="Gene3D" id="3.40.50.80">
    <property type="entry name" value="Nucleotide-binding domain of ferredoxin-NADP reductase (FNR) module"/>
    <property type="match status" value="1"/>
</dbReference>
<dbReference type="EMBL" id="CP008889">
    <property type="protein sequence ID" value="AIF41756.1"/>
    <property type="molecule type" value="Genomic_DNA"/>
</dbReference>
<keyword evidence="3" id="KW-1185">Reference proteome</keyword>
<feature type="domain" description="FAD-binding FR-type" evidence="1">
    <location>
        <begin position="24"/>
        <end position="129"/>
    </location>
</feature>
<dbReference type="AlphaFoldDB" id="A0A075JHY9"/>
<dbReference type="InterPro" id="IPR007037">
    <property type="entry name" value="SIP_rossman_dom"/>
</dbReference>
<protein>
    <recommendedName>
        <fullName evidence="1">FAD-binding FR-type domain-containing protein</fullName>
    </recommendedName>
</protein>
<dbReference type="InterPro" id="IPR013113">
    <property type="entry name" value="SIP_FAD-bd"/>
</dbReference>
<proteinExistence type="predicted"/>
<dbReference type="Pfam" id="PF08021">
    <property type="entry name" value="FAD_binding_9"/>
    <property type="match status" value="1"/>
</dbReference>
<dbReference type="Pfam" id="PF04954">
    <property type="entry name" value="SIP"/>
    <property type="match status" value="1"/>
</dbReference>
<sequence length="282" mass="30819">MTPPRTLLRVERGEAGRVLRELRAQDFVFTVLEREQPSSRLVRIRFSGNGFLRTHAPYPTMWVRLWFADRSGTGAGHQRAYTLVDPDVPTDTFWLEFAIHDGSATAWALGAQPGDQVEASLYGSEPSLPGCDDVDHHLLVGDPASLPAINSLLDALSPAPTTLVLEWTHPDDRALPVRLRDGDALRWVRRERDGGALLDAVDEVLADLSQLGDPALGRTCRGDRPNLLAVPADCPRVFAWGACDTVTTRALTKKLRAAGLAKNCVKTLGYWLPPTQTAALTG</sequence>
<dbReference type="OrthoDB" id="9814826at2"/>
<dbReference type="Proteomes" id="UP000027986">
    <property type="component" value="Chromosome"/>
</dbReference>
<dbReference type="PROSITE" id="PS51384">
    <property type="entry name" value="FAD_FR"/>
    <property type="match status" value="1"/>
</dbReference>
<accession>A0A075JHY9</accession>
<dbReference type="HOGENOM" id="CLU_040923_1_1_11"/>
<dbReference type="InterPro" id="IPR039261">
    <property type="entry name" value="FNR_nucleotide-bd"/>
</dbReference>
<dbReference type="Gene3D" id="2.40.30.10">
    <property type="entry name" value="Translation factors"/>
    <property type="match status" value="1"/>
</dbReference>
<evidence type="ECO:0000313" key="2">
    <source>
        <dbReference type="EMBL" id="AIF41756.1"/>
    </source>
</evidence>
<dbReference type="eggNOG" id="COG2375">
    <property type="taxonomic scope" value="Bacteria"/>
</dbReference>
<dbReference type="InterPro" id="IPR017938">
    <property type="entry name" value="Riboflavin_synthase-like_b-brl"/>
</dbReference>
<dbReference type="SUPFAM" id="SSF63380">
    <property type="entry name" value="Riboflavin synthase domain-like"/>
    <property type="match status" value="1"/>
</dbReference>
<evidence type="ECO:0000259" key="1">
    <source>
        <dbReference type="PROSITE" id="PS51384"/>
    </source>
</evidence>
<dbReference type="PANTHER" id="PTHR30157">
    <property type="entry name" value="FERRIC REDUCTASE, NADPH-DEPENDENT"/>
    <property type="match status" value="1"/>
</dbReference>
<name>A0A075JHY9_9MICO</name>
<dbReference type="InterPro" id="IPR017927">
    <property type="entry name" value="FAD-bd_FR_type"/>
</dbReference>
<dbReference type="GO" id="GO:0016491">
    <property type="term" value="F:oxidoreductase activity"/>
    <property type="evidence" value="ECO:0007669"/>
    <property type="project" value="InterPro"/>
</dbReference>
<gene>
    <name evidence="2" type="ORF">HX89_13445</name>
</gene>
<organism evidence="2 3">
    <name type="scientific">Dermacoccus nishinomiyaensis</name>
    <dbReference type="NCBI Taxonomy" id="1274"/>
    <lineage>
        <taxon>Bacteria</taxon>
        <taxon>Bacillati</taxon>
        <taxon>Actinomycetota</taxon>
        <taxon>Actinomycetes</taxon>
        <taxon>Micrococcales</taxon>
        <taxon>Dermacoccaceae</taxon>
        <taxon>Dermacoccus</taxon>
    </lineage>
</organism>
<dbReference type="KEGG" id="dni:HX89_13445"/>
<dbReference type="CDD" id="cd06193">
    <property type="entry name" value="siderophore_interacting"/>
    <property type="match status" value="1"/>
</dbReference>
<dbReference type="PANTHER" id="PTHR30157:SF0">
    <property type="entry name" value="NADPH-DEPENDENT FERRIC-CHELATE REDUCTASE"/>
    <property type="match status" value="1"/>
</dbReference>
<dbReference type="InterPro" id="IPR039374">
    <property type="entry name" value="SIP_fam"/>
</dbReference>
<reference evidence="2 3" key="1">
    <citation type="submission" date="2014-07" db="EMBL/GenBank/DDBJ databases">
        <title>Genome Sequencing of Dermacoccus nishinomiyaensis.</title>
        <authorList>
            <person name="Hong K.W."/>
            <person name="Chan K.G."/>
        </authorList>
    </citation>
    <scope>NUCLEOTIDE SEQUENCE [LARGE SCALE GENOMIC DNA]</scope>
    <source>
        <strain evidence="2 3">M25</strain>
    </source>
</reference>
<evidence type="ECO:0000313" key="3">
    <source>
        <dbReference type="Proteomes" id="UP000027986"/>
    </source>
</evidence>